<evidence type="ECO:0000313" key="3">
    <source>
        <dbReference type="Proteomes" id="UP000429607"/>
    </source>
</evidence>
<accession>A0A6A3HRN3</accession>
<proteinExistence type="predicted"/>
<evidence type="ECO:0000313" key="2">
    <source>
        <dbReference type="EMBL" id="KAE8973336.1"/>
    </source>
</evidence>
<dbReference type="Proteomes" id="UP000435112">
    <property type="component" value="Unassembled WGS sequence"/>
</dbReference>
<sequence length="80" mass="8418">MLRAGVVSGLAQLVCHTPGHVQSNLSQSLCVHIPQNRVTPSSRNASSAASPCESEASPRLVTLLTPCLTCGLRVPMCLYT</sequence>
<dbReference type="AlphaFoldDB" id="A0A6A3HRN3"/>
<reference evidence="3 4" key="1">
    <citation type="submission" date="2018-09" db="EMBL/GenBank/DDBJ databases">
        <title>Genomic investigation of the strawberry pathogen Phytophthora fragariae indicates pathogenicity is determined by transcriptional variation in three key races.</title>
        <authorList>
            <person name="Adams T.M."/>
            <person name="Armitage A.D."/>
            <person name="Sobczyk M.K."/>
            <person name="Bates H.J."/>
            <person name="Dunwell J.M."/>
            <person name="Nellist C.F."/>
            <person name="Harrison R.J."/>
        </authorList>
    </citation>
    <scope>NUCLEOTIDE SEQUENCE [LARGE SCALE GENOMIC DNA]</scope>
    <source>
        <strain evidence="2 3">SCRP249</strain>
        <strain evidence="1 4">SCRP324</strain>
    </source>
</reference>
<protein>
    <submittedName>
        <fullName evidence="2">Uncharacterized protein</fullName>
    </submittedName>
</protein>
<gene>
    <name evidence="2" type="ORF">PR001_g26340</name>
    <name evidence="1" type="ORF">PR002_g26307</name>
</gene>
<dbReference type="OrthoDB" id="10321701at2759"/>
<dbReference type="Proteomes" id="UP000429607">
    <property type="component" value="Unassembled WGS sequence"/>
</dbReference>
<dbReference type="EMBL" id="QXFU01003738">
    <property type="protein sequence ID" value="KAE8973091.1"/>
    <property type="molecule type" value="Genomic_DNA"/>
</dbReference>
<name>A0A6A3HRN3_9STRA</name>
<comment type="caution">
    <text evidence="2">The sequence shown here is derived from an EMBL/GenBank/DDBJ whole genome shotgun (WGS) entry which is preliminary data.</text>
</comment>
<evidence type="ECO:0000313" key="1">
    <source>
        <dbReference type="EMBL" id="KAE8973091.1"/>
    </source>
</evidence>
<organism evidence="2 3">
    <name type="scientific">Phytophthora rubi</name>
    <dbReference type="NCBI Taxonomy" id="129364"/>
    <lineage>
        <taxon>Eukaryota</taxon>
        <taxon>Sar</taxon>
        <taxon>Stramenopiles</taxon>
        <taxon>Oomycota</taxon>
        <taxon>Peronosporomycetes</taxon>
        <taxon>Peronosporales</taxon>
        <taxon>Peronosporaceae</taxon>
        <taxon>Phytophthora</taxon>
    </lineage>
</organism>
<evidence type="ECO:0000313" key="4">
    <source>
        <dbReference type="Proteomes" id="UP000435112"/>
    </source>
</evidence>
<dbReference type="EMBL" id="QXFV01003863">
    <property type="protein sequence ID" value="KAE8973336.1"/>
    <property type="molecule type" value="Genomic_DNA"/>
</dbReference>